<feature type="domain" description="AAA+ ATPase" evidence="6">
    <location>
        <begin position="236"/>
        <end position="378"/>
    </location>
</feature>
<dbReference type="STRING" id="1043002.A0A074XM98"/>
<dbReference type="InterPro" id="IPR003593">
    <property type="entry name" value="AAA+_ATPase"/>
</dbReference>
<keyword evidence="2" id="KW-0677">Repeat</keyword>
<dbReference type="Gene3D" id="1.10.8.60">
    <property type="match status" value="2"/>
</dbReference>
<protein>
    <submittedName>
        <fullName evidence="7">AAA-domain-containing protein</fullName>
    </submittedName>
</protein>
<dbReference type="GO" id="GO:0005634">
    <property type="term" value="C:nucleus"/>
    <property type="evidence" value="ECO:0007669"/>
    <property type="project" value="TreeGrafter"/>
</dbReference>
<dbReference type="AlphaFoldDB" id="A0A074XM98"/>
<dbReference type="InterPro" id="IPR003959">
    <property type="entry name" value="ATPase_AAA_core"/>
</dbReference>
<dbReference type="OrthoDB" id="27435at2759"/>
<dbReference type="GO" id="GO:0003723">
    <property type="term" value="F:RNA binding"/>
    <property type="evidence" value="ECO:0007669"/>
    <property type="project" value="TreeGrafter"/>
</dbReference>
<dbReference type="HOGENOM" id="CLU_000688_8_3_1"/>
<evidence type="ECO:0000313" key="8">
    <source>
        <dbReference type="Proteomes" id="UP000030706"/>
    </source>
</evidence>
<dbReference type="GO" id="GO:1990275">
    <property type="term" value="F:preribosome binding"/>
    <property type="evidence" value="ECO:0007669"/>
    <property type="project" value="TreeGrafter"/>
</dbReference>
<feature type="compositionally biased region" description="Polar residues" evidence="5">
    <location>
        <begin position="29"/>
        <end position="47"/>
    </location>
</feature>
<keyword evidence="3" id="KW-0547">Nucleotide-binding</keyword>
<evidence type="ECO:0000256" key="5">
    <source>
        <dbReference type="SAM" id="MobiDB-lite"/>
    </source>
</evidence>
<dbReference type="PROSITE" id="PS00674">
    <property type="entry name" value="AAA"/>
    <property type="match status" value="1"/>
</dbReference>
<dbReference type="PANTHER" id="PTHR23077:SF171">
    <property type="entry name" value="NUCLEAR VALOSIN-CONTAINING PROTEIN-LIKE"/>
    <property type="match status" value="1"/>
</dbReference>
<dbReference type="EMBL" id="KL584985">
    <property type="protein sequence ID" value="KEQ83117.1"/>
    <property type="molecule type" value="Genomic_DNA"/>
</dbReference>
<evidence type="ECO:0000256" key="1">
    <source>
        <dbReference type="ARBA" id="ARBA00006914"/>
    </source>
</evidence>
<evidence type="ECO:0000313" key="7">
    <source>
        <dbReference type="EMBL" id="KEQ83117.1"/>
    </source>
</evidence>
<accession>A0A074XM98</accession>
<feature type="compositionally biased region" description="Basic and acidic residues" evidence="5">
    <location>
        <begin position="169"/>
        <end position="183"/>
    </location>
</feature>
<dbReference type="InterPro" id="IPR027417">
    <property type="entry name" value="P-loop_NTPase"/>
</dbReference>
<evidence type="ECO:0000256" key="3">
    <source>
        <dbReference type="ARBA" id="ARBA00022741"/>
    </source>
</evidence>
<evidence type="ECO:0000256" key="4">
    <source>
        <dbReference type="ARBA" id="ARBA00022840"/>
    </source>
</evidence>
<dbReference type="CDD" id="cd19530">
    <property type="entry name" value="RecA-like_NVL_r2-like"/>
    <property type="match status" value="1"/>
</dbReference>
<dbReference type="Pfam" id="PF17862">
    <property type="entry name" value="AAA_lid_3"/>
    <property type="match status" value="2"/>
</dbReference>
<comment type="similarity">
    <text evidence="1">Belongs to the AAA ATPase family.</text>
</comment>
<dbReference type="FunFam" id="1.10.8.60:FF:000081">
    <property type="entry name" value="AAA family ATPase/60S ribosome export protein"/>
    <property type="match status" value="1"/>
</dbReference>
<feature type="compositionally biased region" description="Low complexity" evidence="5">
    <location>
        <begin position="152"/>
        <end position="168"/>
    </location>
</feature>
<sequence length="779" mass="86123">MSAFPLRPRKHLGASTIRSPTSELLPEKSSVNESNHPNCRSRSNPRQPTMPGRPSSRLRQGLDNEVYQAVTHLLQDSTNRPDVRSLYQAIQRSNSSLKRKPKRALEDSLERILDTLEDDAQEDEEAEADRLAIKEEEPNIMNKSITGSWKIAPVTAPGTPAANGTTTTEIKRREANGEPVKKRIKREKNDEIDRSPPTGIALEDLGGVNDVKRQLMNLLTLPLLRPQRYADLNVPLPRGILLHGPPGCGKSMLARASAAKLGVPFIEIAGPSVVSGMSGESEKQIRDRFDEARKHAPCLIFIDEIDVIAPKRESSQSQMEKRIVAQLLISMDSLALDNKENNGKPVIVLAATNRPDTIDSALRRGGRFDTEINMGVPNEPMREKILRTQTRNTPISDDVDFPRLAKMTPGFVGADLRDLVGKAATWAMDRYQDALIRQVEAIDEDMELDDNQEPNVDELWDRLVIRARNTEMEEPEGFEKTIIPMEAFLTVLPTITPSSKREGFATIPDTTWEDIGALTSVREELQTAIVEPIKSPDLYAAVGISAPTGVLLWGPPGCGKTLLAKAVAAESKANFISVKGPELLNKYVGESERAVRTLFNRARSSAPCVIFFDELDALVPRRDDSLSEASARVVNTLLTELDGLSHRAGIYVIAATNRPDIIDEAMMRPGRLETKIYVGLPGTEERVEILKALIQSRAKDGRAGVWPAGIEEIARNEKCNGYSGADLESLLRQAGQHCLKRKDNKVALVDFEYAISVVHKSVGSIEKYEKLKKKFASGF</sequence>
<keyword evidence="4" id="KW-0067">ATP-binding</keyword>
<dbReference type="Gene3D" id="3.40.50.300">
    <property type="entry name" value="P-loop containing nucleotide triphosphate hydrolases"/>
    <property type="match status" value="2"/>
</dbReference>
<dbReference type="FunFam" id="3.40.50.300:FF:000365">
    <property type="entry name" value="Ribosome biogenesis ATPase RIX7"/>
    <property type="match status" value="1"/>
</dbReference>
<gene>
    <name evidence="7" type="ORF">M438DRAFT_346758</name>
</gene>
<evidence type="ECO:0000256" key="2">
    <source>
        <dbReference type="ARBA" id="ARBA00022737"/>
    </source>
</evidence>
<dbReference type="SUPFAM" id="SSF52540">
    <property type="entry name" value="P-loop containing nucleoside triphosphate hydrolases"/>
    <property type="match status" value="2"/>
</dbReference>
<dbReference type="InterPro" id="IPR041569">
    <property type="entry name" value="AAA_lid_3"/>
</dbReference>
<keyword evidence="8" id="KW-1185">Reference proteome</keyword>
<reference evidence="7 8" key="1">
    <citation type="journal article" date="2014" name="BMC Genomics">
        <title>Genome sequencing of four Aureobasidium pullulans varieties: biotechnological potential, stress tolerance, and description of new species.</title>
        <authorList>
            <person name="Gostin Ar C."/>
            <person name="Ohm R.A."/>
            <person name="Kogej T."/>
            <person name="Sonjak S."/>
            <person name="Turk M."/>
            <person name="Zajc J."/>
            <person name="Zalar P."/>
            <person name="Grube M."/>
            <person name="Sun H."/>
            <person name="Han J."/>
            <person name="Sharma A."/>
            <person name="Chiniquy J."/>
            <person name="Ngan C.Y."/>
            <person name="Lipzen A."/>
            <person name="Barry K."/>
            <person name="Grigoriev I.V."/>
            <person name="Gunde-Cimerman N."/>
        </authorList>
    </citation>
    <scope>NUCLEOTIDE SEQUENCE [LARGE SCALE GENOMIC DNA]</scope>
    <source>
        <strain evidence="7 8">EXF-150</strain>
    </source>
</reference>
<dbReference type="InterPro" id="IPR003960">
    <property type="entry name" value="ATPase_AAA_CS"/>
</dbReference>
<organism evidence="7 8">
    <name type="scientific">Aureobasidium pullulans EXF-150</name>
    <dbReference type="NCBI Taxonomy" id="1043002"/>
    <lineage>
        <taxon>Eukaryota</taxon>
        <taxon>Fungi</taxon>
        <taxon>Dikarya</taxon>
        <taxon>Ascomycota</taxon>
        <taxon>Pezizomycotina</taxon>
        <taxon>Dothideomycetes</taxon>
        <taxon>Dothideomycetidae</taxon>
        <taxon>Dothideales</taxon>
        <taxon>Saccotheciaceae</taxon>
        <taxon>Aureobasidium</taxon>
    </lineage>
</organism>
<dbReference type="GeneID" id="40748064"/>
<dbReference type="GO" id="GO:0016887">
    <property type="term" value="F:ATP hydrolysis activity"/>
    <property type="evidence" value="ECO:0007669"/>
    <property type="project" value="InterPro"/>
</dbReference>
<feature type="region of interest" description="Disordered" evidence="5">
    <location>
        <begin position="151"/>
        <end position="183"/>
    </location>
</feature>
<proteinExistence type="inferred from homology"/>
<dbReference type="InterPro" id="IPR050168">
    <property type="entry name" value="AAA_ATPase_domain"/>
</dbReference>
<dbReference type="RefSeq" id="XP_029759304.1">
    <property type="nucleotide sequence ID" value="XM_029905758.1"/>
</dbReference>
<dbReference type="GO" id="GO:0042254">
    <property type="term" value="P:ribosome biogenesis"/>
    <property type="evidence" value="ECO:0007669"/>
    <property type="project" value="TreeGrafter"/>
</dbReference>
<dbReference type="GO" id="GO:0005524">
    <property type="term" value="F:ATP binding"/>
    <property type="evidence" value="ECO:0007669"/>
    <property type="project" value="UniProtKB-KW"/>
</dbReference>
<dbReference type="FunFam" id="3.40.50.300:FF:000018">
    <property type="entry name" value="Cell division control 48"/>
    <property type="match status" value="1"/>
</dbReference>
<dbReference type="SMART" id="SM00382">
    <property type="entry name" value="AAA"/>
    <property type="match status" value="2"/>
</dbReference>
<name>A0A074XM98_AURPU</name>
<dbReference type="Proteomes" id="UP000030706">
    <property type="component" value="Unassembled WGS sequence"/>
</dbReference>
<dbReference type="Pfam" id="PF00004">
    <property type="entry name" value="AAA"/>
    <property type="match status" value="2"/>
</dbReference>
<feature type="domain" description="AAA+ ATPase" evidence="6">
    <location>
        <begin position="546"/>
        <end position="682"/>
    </location>
</feature>
<evidence type="ECO:0000259" key="6">
    <source>
        <dbReference type="SMART" id="SM00382"/>
    </source>
</evidence>
<dbReference type="PANTHER" id="PTHR23077">
    <property type="entry name" value="AAA-FAMILY ATPASE"/>
    <property type="match status" value="1"/>
</dbReference>
<feature type="region of interest" description="Disordered" evidence="5">
    <location>
        <begin position="1"/>
        <end position="60"/>
    </location>
</feature>